<evidence type="ECO:0000313" key="3">
    <source>
        <dbReference type="Proteomes" id="UP000815325"/>
    </source>
</evidence>
<feature type="repeat" description="TPR" evidence="1">
    <location>
        <begin position="138"/>
        <end position="171"/>
    </location>
</feature>
<reference evidence="2" key="1">
    <citation type="submission" date="2017-08" db="EMBL/GenBank/DDBJ databases">
        <authorList>
            <person name="Polle J.E."/>
            <person name="Barry K."/>
            <person name="Cushman J."/>
            <person name="Schmutz J."/>
            <person name="Tran D."/>
            <person name="Hathwaick L.T."/>
            <person name="Yim W.C."/>
            <person name="Jenkins J."/>
            <person name="Mckie-Krisberg Z.M."/>
            <person name="Prochnik S."/>
            <person name="Lindquist E."/>
            <person name="Dockter R.B."/>
            <person name="Adam C."/>
            <person name="Molina H."/>
            <person name="Bunkerborg J."/>
            <person name="Jin E."/>
            <person name="Buchheim M."/>
            <person name="Magnuson J."/>
        </authorList>
    </citation>
    <scope>NUCLEOTIDE SEQUENCE</scope>
    <source>
        <strain evidence="2">CCAP 19/18</strain>
    </source>
</reference>
<organism evidence="2 3">
    <name type="scientific">Dunaliella salina</name>
    <name type="common">Green alga</name>
    <name type="synonym">Protococcus salinus</name>
    <dbReference type="NCBI Taxonomy" id="3046"/>
    <lineage>
        <taxon>Eukaryota</taxon>
        <taxon>Viridiplantae</taxon>
        <taxon>Chlorophyta</taxon>
        <taxon>core chlorophytes</taxon>
        <taxon>Chlorophyceae</taxon>
        <taxon>CS clade</taxon>
        <taxon>Chlamydomonadales</taxon>
        <taxon>Dunaliellaceae</taxon>
        <taxon>Dunaliella</taxon>
    </lineage>
</organism>
<comment type="caution">
    <text evidence="2">The sequence shown here is derived from an EMBL/GenBank/DDBJ whole genome shotgun (WGS) entry which is preliminary data.</text>
</comment>
<dbReference type="PROSITE" id="PS50005">
    <property type="entry name" value="TPR"/>
    <property type="match status" value="2"/>
</dbReference>
<dbReference type="InterPro" id="IPR019734">
    <property type="entry name" value="TPR_rpt"/>
</dbReference>
<dbReference type="SMART" id="SM00028">
    <property type="entry name" value="TPR"/>
    <property type="match status" value="3"/>
</dbReference>
<gene>
    <name evidence="2" type="ORF">DUNSADRAFT_7828</name>
</gene>
<dbReference type="Gene3D" id="1.25.40.10">
    <property type="entry name" value="Tetratricopeptide repeat domain"/>
    <property type="match status" value="1"/>
</dbReference>
<dbReference type="SUPFAM" id="SSF48452">
    <property type="entry name" value="TPR-like"/>
    <property type="match status" value="1"/>
</dbReference>
<dbReference type="InterPro" id="IPR052658">
    <property type="entry name" value="TPR-containing"/>
</dbReference>
<dbReference type="Proteomes" id="UP000815325">
    <property type="component" value="Unassembled WGS sequence"/>
</dbReference>
<feature type="repeat" description="TPR" evidence="1">
    <location>
        <begin position="70"/>
        <end position="103"/>
    </location>
</feature>
<dbReference type="PANTHER" id="PTHR15544:SF0">
    <property type="entry name" value="TETRATRICOPEPTIDE REPEAT PROTEIN 33"/>
    <property type="match status" value="1"/>
</dbReference>
<sequence length="200" mass="21765">MCKLCNTANCGWCDALCASCAPQPTVAAAMLYVQAVRLSQLWLLRCSMCKLCATANCGCWTLDVQAVQHSQLWLAQGRVHAEQAEYGEALGCWNKALCCDPDNAVLLEEIAQVYLELGLDFEALQAAARATRVAPQMVEAYLTLGRAQLNFGEPQLALGSLEKVLELQPGHPEASEEINHVRVVALKQKRGAEGMRAFVS</sequence>
<accession>A0ABQ7GKM1</accession>
<keyword evidence="1" id="KW-0802">TPR repeat</keyword>
<dbReference type="EMBL" id="MU069720">
    <property type="protein sequence ID" value="KAF5835153.1"/>
    <property type="molecule type" value="Genomic_DNA"/>
</dbReference>
<dbReference type="InterPro" id="IPR011990">
    <property type="entry name" value="TPR-like_helical_dom_sf"/>
</dbReference>
<evidence type="ECO:0000256" key="1">
    <source>
        <dbReference type="PROSITE-ProRule" id="PRU00339"/>
    </source>
</evidence>
<proteinExistence type="predicted"/>
<protein>
    <submittedName>
        <fullName evidence="2">Uncharacterized protein</fullName>
    </submittedName>
</protein>
<dbReference type="PANTHER" id="PTHR15544">
    <property type="entry name" value="OSMOSIS RESPONSIVE FACTOR"/>
    <property type="match status" value="1"/>
</dbReference>
<keyword evidence="3" id="KW-1185">Reference proteome</keyword>
<name>A0ABQ7GKM1_DUNSA</name>
<evidence type="ECO:0000313" key="2">
    <source>
        <dbReference type="EMBL" id="KAF5835153.1"/>
    </source>
</evidence>